<dbReference type="EMBL" id="CAXAMN010022139">
    <property type="protein sequence ID" value="CAK9066660.1"/>
    <property type="molecule type" value="Genomic_DNA"/>
</dbReference>
<keyword evidence="2" id="KW-1185">Reference proteome</keyword>
<evidence type="ECO:0000313" key="1">
    <source>
        <dbReference type="EMBL" id="CAK9066660.1"/>
    </source>
</evidence>
<protein>
    <submittedName>
        <fullName evidence="1">Uncharacterized protein</fullName>
    </submittedName>
</protein>
<comment type="caution">
    <text evidence="1">The sequence shown here is derived from an EMBL/GenBank/DDBJ whole genome shotgun (WGS) entry which is preliminary data.</text>
</comment>
<dbReference type="Proteomes" id="UP001642484">
    <property type="component" value="Unassembled WGS sequence"/>
</dbReference>
<organism evidence="1 2">
    <name type="scientific">Durusdinium trenchii</name>
    <dbReference type="NCBI Taxonomy" id="1381693"/>
    <lineage>
        <taxon>Eukaryota</taxon>
        <taxon>Sar</taxon>
        <taxon>Alveolata</taxon>
        <taxon>Dinophyceae</taxon>
        <taxon>Suessiales</taxon>
        <taxon>Symbiodiniaceae</taxon>
        <taxon>Durusdinium</taxon>
    </lineage>
</organism>
<reference evidence="1 2" key="1">
    <citation type="submission" date="2024-02" db="EMBL/GenBank/DDBJ databases">
        <authorList>
            <person name="Chen Y."/>
            <person name="Shah S."/>
            <person name="Dougan E. K."/>
            <person name="Thang M."/>
            <person name="Chan C."/>
        </authorList>
    </citation>
    <scope>NUCLEOTIDE SEQUENCE [LARGE SCALE GENOMIC DNA]</scope>
</reference>
<proteinExistence type="predicted"/>
<gene>
    <name evidence="1" type="ORF">CCMP2556_LOCUS32753</name>
</gene>
<evidence type="ECO:0000313" key="2">
    <source>
        <dbReference type="Proteomes" id="UP001642484"/>
    </source>
</evidence>
<sequence>MIHDCEAFQIWQDLGRMGMRPWRTIDSAYMTQYNGCTTVAFHRLQRMFFDRDHFGNRRYGGDGSCDFSPWWQVQSRIEEIDEKQREVPREVQKLFRVRDANQRLKEKQKELALAEEEFVFFAGLEGTGHHFWKGILLRLPSIYVSAQTAELSKTLFNGPTGDGLFSSLDEYLRVQSGQRVDADIGMMSYPNFEGVDRATQNPDIFELAKLAEAAGVDLRIVLLTRHPSDLVQSEMKNLHEINKVQAVRKISTSMALLSEQLNFLDPSFVECWRDSVRAMLPKRFVFVFAHI</sequence>
<accession>A0ABP0NS94</accession>
<name>A0ABP0NS94_9DINO</name>